<evidence type="ECO:0000256" key="1">
    <source>
        <dbReference type="ARBA" id="ARBA00004651"/>
    </source>
</evidence>
<sequence>MYGFVILLVLMGFTSVISTLTTNIRIRSREFAVLKSVGMTNKSLCRMLYSESVFCVLNALVPGVILGIAIPLLINLSIRKAFPVLYHIPWATLFCGIFVLIGIVFFITRTEIHKIRDKSIIDEIRMDII</sequence>
<evidence type="ECO:0000256" key="5">
    <source>
        <dbReference type="ARBA" id="ARBA00023136"/>
    </source>
</evidence>
<keyword evidence="2" id="KW-1003">Cell membrane</keyword>
<dbReference type="RefSeq" id="WP_306723452.1">
    <property type="nucleotide sequence ID" value="NZ_CYXM01000010.1"/>
</dbReference>
<feature type="transmembrane region" description="Helical" evidence="7">
    <location>
        <begin position="86"/>
        <end position="108"/>
    </location>
</feature>
<reference evidence="9 10" key="1">
    <citation type="submission" date="2015-09" db="EMBL/GenBank/DDBJ databases">
        <authorList>
            <consortium name="Pathogen Informatics"/>
        </authorList>
    </citation>
    <scope>NUCLEOTIDE SEQUENCE [LARGE SCALE GENOMIC DNA]</scope>
    <source>
        <strain evidence="9 10">2789STDY5834968</strain>
    </source>
</reference>
<name>A0A173ULL0_9FIRM</name>
<feature type="domain" description="ABC3 transporter permease C-terminal" evidence="8">
    <location>
        <begin position="4"/>
        <end position="110"/>
    </location>
</feature>
<protein>
    <submittedName>
        <fullName evidence="9">FtsX-like permease family</fullName>
    </submittedName>
</protein>
<comment type="subcellular location">
    <subcellularLocation>
        <location evidence="1">Cell membrane</location>
        <topology evidence="1">Multi-pass membrane protein</topology>
    </subcellularLocation>
</comment>
<gene>
    <name evidence="9" type="ORF">ERS852580_02265</name>
</gene>
<proteinExistence type="inferred from homology"/>
<keyword evidence="3 7" id="KW-0812">Transmembrane</keyword>
<comment type="similarity">
    <text evidence="6">Belongs to the ABC-4 integral membrane protein family.</text>
</comment>
<evidence type="ECO:0000259" key="8">
    <source>
        <dbReference type="Pfam" id="PF02687"/>
    </source>
</evidence>
<evidence type="ECO:0000256" key="2">
    <source>
        <dbReference type="ARBA" id="ARBA00022475"/>
    </source>
</evidence>
<dbReference type="InterPro" id="IPR050250">
    <property type="entry name" value="Macrolide_Exporter_MacB"/>
</dbReference>
<dbReference type="PANTHER" id="PTHR30572">
    <property type="entry name" value="MEMBRANE COMPONENT OF TRANSPORTER-RELATED"/>
    <property type="match status" value="1"/>
</dbReference>
<evidence type="ECO:0000256" key="4">
    <source>
        <dbReference type="ARBA" id="ARBA00022989"/>
    </source>
</evidence>
<feature type="transmembrane region" description="Helical" evidence="7">
    <location>
        <begin position="47"/>
        <end position="74"/>
    </location>
</feature>
<dbReference type="GO" id="GO:0022857">
    <property type="term" value="F:transmembrane transporter activity"/>
    <property type="evidence" value="ECO:0007669"/>
    <property type="project" value="TreeGrafter"/>
</dbReference>
<dbReference type="Pfam" id="PF02687">
    <property type="entry name" value="FtsX"/>
    <property type="match status" value="1"/>
</dbReference>
<dbReference type="EMBL" id="CYXM01000010">
    <property type="protein sequence ID" value="CUN15809.1"/>
    <property type="molecule type" value="Genomic_DNA"/>
</dbReference>
<dbReference type="GO" id="GO:0005886">
    <property type="term" value="C:plasma membrane"/>
    <property type="evidence" value="ECO:0007669"/>
    <property type="project" value="UniProtKB-SubCell"/>
</dbReference>
<keyword evidence="4 7" id="KW-1133">Transmembrane helix</keyword>
<dbReference type="AlphaFoldDB" id="A0A173ULL0"/>
<dbReference type="PANTHER" id="PTHR30572:SF4">
    <property type="entry name" value="ABC TRANSPORTER PERMEASE YTRF"/>
    <property type="match status" value="1"/>
</dbReference>
<evidence type="ECO:0000313" key="10">
    <source>
        <dbReference type="Proteomes" id="UP000095673"/>
    </source>
</evidence>
<dbReference type="InterPro" id="IPR003838">
    <property type="entry name" value="ABC3_permease_C"/>
</dbReference>
<evidence type="ECO:0000256" key="6">
    <source>
        <dbReference type="ARBA" id="ARBA00038076"/>
    </source>
</evidence>
<accession>A0A173ULL0</accession>
<organism evidence="9 10">
    <name type="scientific">Agathobacter rectalis</name>
    <dbReference type="NCBI Taxonomy" id="39491"/>
    <lineage>
        <taxon>Bacteria</taxon>
        <taxon>Bacillati</taxon>
        <taxon>Bacillota</taxon>
        <taxon>Clostridia</taxon>
        <taxon>Lachnospirales</taxon>
        <taxon>Lachnospiraceae</taxon>
        <taxon>Agathobacter</taxon>
    </lineage>
</organism>
<evidence type="ECO:0000313" key="9">
    <source>
        <dbReference type="EMBL" id="CUN15809.1"/>
    </source>
</evidence>
<feature type="transmembrane region" description="Helical" evidence="7">
    <location>
        <begin position="6"/>
        <end position="26"/>
    </location>
</feature>
<dbReference type="Proteomes" id="UP000095673">
    <property type="component" value="Unassembled WGS sequence"/>
</dbReference>
<evidence type="ECO:0000256" key="7">
    <source>
        <dbReference type="SAM" id="Phobius"/>
    </source>
</evidence>
<keyword evidence="5 7" id="KW-0472">Membrane</keyword>
<evidence type="ECO:0000256" key="3">
    <source>
        <dbReference type="ARBA" id="ARBA00022692"/>
    </source>
</evidence>